<dbReference type="Gene3D" id="3.30.200.20">
    <property type="entry name" value="Phosphorylase Kinase, domain 1"/>
    <property type="match status" value="1"/>
</dbReference>
<feature type="region of interest" description="Disordered" evidence="1">
    <location>
        <begin position="43"/>
        <end position="69"/>
    </location>
</feature>
<proteinExistence type="predicted"/>
<evidence type="ECO:0000259" key="2">
    <source>
        <dbReference type="PROSITE" id="PS50011"/>
    </source>
</evidence>
<evidence type="ECO:0000313" key="3">
    <source>
        <dbReference type="EMBL" id="RVW94468.1"/>
    </source>
</evidence>
<gene>
    <name evidence="3" type="primary">STY46_2</name>
    <name evidence="3" type="ORF">CK203_035715</name>
</gene>
<dbReference type="EMBL" id="QGNW01000121">
    <property type="protein sequence ID" value="RVW94468.1"/>
    <property type="molecule type" value="Genomic_DNA"/>
</dbReference>
<feature type="compositionally biased region" description="Polar residues" evidence="1">
    <location>
        <begin position="47"/>
        <end position="62"/>
    </location>
</feature>
<dbReference type="GO" id="GO:0004672">
    <property type="term" value="F:protein kinase activity"/>
    <property type="evidence" value="ECO:0007669"/>
    <property type="project" value="InterPro"/>
</dbReference>
<dbReference type="GO" id="GO:0005524">
    <property type="term" value="F:ATP binding"/>
    <property type="evidence" value="ECO:0007669"/>
    <property type="project" value="InterPro"/>
</dbReference>
<dbReference type="PROSITE" id="PS50011">
    <property type="entry name" value="PROTEIN_KINASE_DOM"/>
    <property type="match status" value="1"/>
</dbReference>
<dbReference type="AlphaFoldDB" id="A0A438ICN9"/>
<evidence type="ECO:0000256" key="1">
    <source>
        <dbReference type="SAM" id="MobiDB-lite"/>
    </source>
</evidence>
<protein>
    <submittedName>
        <fullName evidence="3">Serine/threonine-protein kinase STY46</fullName>
    </submittedName>
</protein>
<feature type="domain" description="Protein kinase" evidence="2">
    <location>
        <begin position="139"/>
        <end position="189"/>
    </location>
</feature>
<dbReference type="InterPro" id="IPR000719">
    <property type="entry name" value="Prot_kinase_dom"/>
</dbReference>
<keyword evidence="3" id="KW-0808">Transferase</keyword>
<name>A0A438ICN9_VITVI</name>
<evidence type="ECO:0000313" key="4">
    <source>
        <dbReference type="Proteomes" id="UP000288805"/>
    </source>
</evidence>
<dbReference type="InterPro" id="IPR011009">
    <property type="entry name" value="Kinase-like_dom_sf"/>
</dbReference>
<comment type="caution">
    <text evidence="3">The sequence shown here is derived from an EMBL/GenBank/DDBJ whole genome shotgun (WGS) entry which is preliminary data.</text>
</comment>
<keyword evidence="3" id="KW-0418">Kinase</keyword>
<dbReference type="SUPFAM" id="SSF56112">
    <property type="entry name" value="Protein kinase-like (PK-like)"/>
    <property type="match status" value="1"/>
</dbReference>
<dbReference type="Proteomes" id="UP000288805">
    <property type="component" value="Unassembled WGS sequence"/>
</dbReference>
<accession>A0A438ICN9</accession>
<sequence>MVLERDEMKEDRLLYYPLALSLASPGLIEDSTMFCNPLFNPHEEAETSTLPQKEKQTSNSPRAYSLEEREEHADIPLEASHGVFKSFQISALVLCIHIEGHPLQLQGSWSGSSHSHSAVEKALAAQVKSGDWEIDRRLLKIGERIASGSCGDLYRGVYLGQDVAVKILRSEHLNESLEDEFEQEVAILR</sequence>
<reference evidence="3 4" key="1">
    <citation type="journal article" date="2018" name="PLoS Genet.">
        <title>Population sequencing reveals clonal diversity and ancestral inbreeding in the grapevine cultivar Chardonnay.</title>
        <authorList>
            <person name="Roach M.J."/>
            <person name="Johnson D.L."/>
            <person name="Bohlmann J."/>
            <person name="van Vuuren H.J."/>
            <person name="Jones S.J."/>
            <person name="Pretorius I.S."/>
            <person name="Schmidt S.A."/>
            <person name="Borneman A.R."/>
        </authorList>
    </citation>
    <scope>NUCLEOTIDE SEQUENCE [LARGE SCALE GENOMIC DNA]</scope>
    <source>
        <strain evidence="4">cv. Chardonnay</strain>
        <tissue evidence="3">Leaf</tissue>
    </source>
</reference>
<dbReference type="OrthoDB" id="4062651at2759"/>
<organism evidence="3 4">
    <name type="scientific">Vitis vinifera</name>
    <name type="common">Grape</name>
    <dbReference type="NCBI Taxonomy" id="29760"/>
    <lineage>
        <taxon>Eukaryota</taxon>
        <taxon>Viridiplantae</taxon>
        <taxon>Streptophyta</taxon>
        <taxon>Embryophyta</taxon>
        <taxon>Tracheophyta</taxon>
        <taxon>Spermatophyta</taxon>
        <taxon>Magnoliopsida</taxon>
        <taxon>eudicotyledons</taxon>
        <taxon>Gunneridae</taxon>
        <taxon>Pentapetalae</taxon>
        <taxon>rosids</taxon>
        <taxon>Vitales</taxon>
        <taxon>Vitaceae</taxon>
        <taxon>Viteae</taxon>
        <taxon>Vitis</taxon>
    </lineage>
</organism>